<proteinExistence type="predicted"/>
<evidence type="ECO:0000313" key="4">
    <source>
        <dbReference type="EMBL" id="ETW79907.1"/>
    </source>
</evidence>
<dbReference type="EMBL" id="KI925460">
    <property type="protein sequence ID" value="ETW79907.1"/>
    <property type="molecule type" value="Genomic_DNA"/>
</dbReference>
<dbReference type="GeneID" id="20668351"/>
<organism evidence="4 5">
    <name type="scientific">Heterobasidion irregulare (strain TC 32-1)</name>
    <dbReference type="NCBI Taxonomy" id="747525"/>
    <lineage>
        <taxon>Eukaryota</taxon>
        <taxon>Fungi</taxon>
        <taxon>Dikarya</taxon>
        <taxon>Basidiomycota</taxon>
        <taxon>Agaricomycotina</taxon>
        <taxon>Agaricomycetes</taxon>
        <taxon>Russulales</taxon>
        <taxon>Bondarzewiaceae</taxon>
        <taxon>Heterobasidion</taxon>
        <taxon>Heterobasidion annosum species complex</taxon>
    </lineage>
</organism>
<dbReference type="InterPro" id="IPR051222">
    <property type="entry name" value="PPR/CCM1_RNA-binding"/>
</dbReference>
<name>W4K278_HETIT</name>
<dbReference type="AlphaFoldDB" id="W4K278"/>
<sequence length="844" mass="93511">MHQAALAAVPALPSHLPPEPATSGRSLYTRRRRRVPASSIAVRNGEGSIKALSELDRRVDALLSITAVESPPASSPLTSLSPEEFSETELLAFYENVLAQPTAQPPPQEVAQTLQAYQKERDRVLVNSIANRIIGTSDIDFIASDSSFSSLSNILQQRQPKNETDDSLLSQPSTPVSPLPIHQQILLRVEQLQRFIPKTAPIPKSLKPVVATAVLHESRTSALIPLLSDEEWKSLVRICLQSNDTHSAETVLTLMKRSGLVPPEEAINDVLNVYATRGDIMETERCMRTFLTERPTDRQRHLHIKSHQNSVPTETIPTSALNLLHHYESQSLPAPMTAYTRVITALFSVPSSIAHAQASDLFTHMRYVAHPEPDTLLYTLIIRACASSPYNKSEPERALDLFTEMTVDRGLLPTAGTYSAVILACARSGSKEYINEAFRLAKEMLDAHRDAWGHSAFHPDGRTCAALLEGAKRIGDLSRVRWILAEMAKSVQDENDDAEASMDAEINEEIMMHVFHAYAAYRPPFKRSIAPLVEKTDASSQPPSSSGSPSSDIHPGSSSAEEPFLVEVSPGFGFKHLPPQSRLEVIREAEILFARIVEDTSPASSGEILHSPFSKVRLTPRLLNSYLSVHYAHGSLEASQLLFHTLFSKLEVGRNAHSYVDVLERCSIARRGRDREVALSFADSIWKEWSEVENVRRLPNGRPVSARMIERANAAMIRVLTLSNELDRAMAHLRAFVSQYPPNVIRKPPTLPAMRSTRTALTGLRPLVRVNSVLEVPDDTIPPLISFSDLEILHHRLLATGKQEALGYIKWVCKAYEGALRARRDATMHAVPSDQGDQTLPVDL</sequence>
<dbReference type="GO" id="GO:0004497">
    <property type="term" value="F:monooxygenase activity"/>
    <property type="evidence" value="ECO:0007669"/>
    <property type="project" value="UniProtKB-KW"/>
</dbReference>
<dbReference type="eggNOG" id="KOG4197">
    <property type="taxonomic scope" value="Eukaryota"/>
</dbReference>
<gene>
    <name evidence="4" type="primary">cpm113</name>
    <name evidence="4" type="ORF">HETIRDRAFT_171573</name>
</gene>
<accession>W4K278</accession>
<dbReference type="InParanoid" id="W4K278"/>
<dbReference type="STRING" id="747525.W4K278"/>
<keyword evidence="1" id="KW-0677">Repeat</keyword>
<reference evidence="4 5" key="1">
    <citation type="journal article" date="2012" name="New Phytol.">
        <title>Insight into trade-off between wood decay and parasitism from the genome of a fungal forest pathogen.</title>
        <authorList>
            <person name="Olson A."/>
            <person name="Aerts A."/>
            <person name="Asiegbu F."/>
            <person name="Belbahri L."/>
            <person name="Bouzid O."/>
            <person name="Broberg A."/>
            <person name="Canback B."/>
            <person name="Coutinho P.M."/>
            <person name="Cullen D."/>
            <person name="Dalman K."/>
            <person name="Deflorio G."/>
            <person name="van Diepen L.T."/>
            <person name="Dunand C."/>
            <person name="Duplessis S."/>
            <person name="Durling M."/>
            <person name="Gonthier P."/>
            <person name="Grimwood J."/>
            <person name="Fossdal C.G."/>
            <person name="Hansson D."/>
            <person name="Henrissat B."/>
            <person name="Hietala A."/>
            <person name="Himmelstrand K."/>
            <person name="Hoffmeister D."/>
            <person name="Hogberg N."/>
            <person name="James T.Y."/>
            <person name="Karlsson M."/>
            <person name="Kohler A."/>
            <person name="Kues U."/>
            <person name="Lee Y.H."/>
            <person name="Lin Y.C."/>
            <person name="Lind M."/>
            <person name="Lindquist E."/>
            <person name="Lombard V."/>
            <person name="Lucas S."/>
            <person name="Lunden K."/>
            <person name="Morin E."/>
            <person name="Murat C."/>
            <person name="Park J."/>
            <person name="Raffaello T."/>
            <person name="Rouze P."/>
            <person name="Salamov A."/>
            <person name="Schmutz J."/>
            <person name="Solheim H."/>
            <person name="Stahlberg J."/>
            <person name="Velez H."/>
            <person name="de Vries R.P."/>
            <person name="Wiebenga A."/>
            <person name="Woodward S."/>
            <person name="Yakovlev I."/>
            <person name="Garbelotto M."/>
            <person name="Martin F."/>
            <person name="Grigoriev I.V."/>
            <person name="Stenlid J."/>
        </authorList>
    </citation>
    <scope>NUCLEOTIDE SEQUENCE [LARGE SCALE GENOMIC DNA]</scope>
    <source>
        <strain evidence="4 5">TC 32-1</strain>
    </source>
</reference>
<evidence type="ECO:0000256" key="3">
    <source>
        <dbReference type="SAM" id="MobiDB-lite"/>
    </source>
</evidence>
<dbReference type="InterPro" id="IPR011990">
    <property type="entry name" value="TPR-like_helical_dom_sf"/>
</dbReference>
<feature type="compositionally biased region" description="Low complexity" evidence="3">
    <location>
        <begin position="539"/>
        <end position="559"/>
    </location>
</feature>
<dbReference type="PANTHER" id="PTHR47942:SF63">
    <property type="entry name" value="PENTATRICOPEPTIDE REPEAT-CONTAINING PROTEIN"/>
    <property type="match status" value="1"/>
</dbReference>
<dbReference type="Proteomes" id="UP000030671">
    <property type="component" value="Unassembled WGS sequence"/>
</dbReference>
<dbReference type="PANTHER" id="PTHR47942">
    <property type="entry name" value="TETRATRICOPEPTIDE REPEAT (TPR)-LIKE SUPERFAMILY PROTEIN-RELATED"/>
    <property type="match status" value="1"/>
</dbReference>
<feature type="repeat" description="PPR" evidence="2">
    <location>
        <begin position="228"/>
        <end position="262"/>
    </location>
</feature>
<dbReference type="OrthoDB" id="5588846at2759"/>
<feature type="compositionally biased region" description="Polar residues" evidence="3">
    <location>
        <begin position="167"/>
        <end position="176"/>
    </location>
</feature>
<dbReference type="HOGENOM" id="CLU_014664_0_0_1"/>
<dbReference type="RefSeq" id="XP_009548443.1">
    <property type="nucleotide sequence ID" value="XM_009550148.1"/>
</dbReference>
<evidence type="ECO:0000256" key="2">
    <source>
        <dbReference type="PROSITE-ProRule" id="PRU00708"/>
    </source>
</evidence>
<dbReference type="InterPro" id="IPR002885">
    <property type="entry name" value="PPR_rpt"/>
</dbReference>
<keyword evidence="5" id="KW-1185">Reference proteome</keyword>
<protein>
    <submittedName>
        <fullName evidence="4">Cytochrome P450 monooxygenase 113</fullName>
    </submittedName>
</protein>
<evidence type="ECO:0000256" key="1">
    <source>
        <dbReference type="ARBA" id="ARBA00022737"/>
    </source>
</evidence>
<feature type="region of interest" description="Disordered" evidence="3">
    <location>
        <begin position="534"/>
        <end position="560"/>
    </location>
</feature>
<keyword evidence="4" id="KW-0560">Oxidoreductase</keyword>
<evidence type="ECO:0000313" key="5">
    <source>
        <dbReference type="Proteomes" id="UP000030671"/>
    </source>
</evidence>
<dbReference type="KEGG" id="hir:HETIRDRAFT_171573"/>
<feature type="region of interest" description="Disordered" evidence="3">
    <location>
        <begin position="153"/>
        <end position="176"/>
    </location>
</feature>
<dbReference type="PROSITE" id="PS51375">
    <property type="entry name" value="PPR"/>
    <property type="match status" value="1"/>
</dbReference>
<keyword evidence="4" id="KW-0503">Monooxygenase</keyword>
<feature type="region of interest" description="Disordered" evidence="3">
    <location>
        <begin position="6"/>
        <end position="30"/>
    </location>
</feature>
<dbReference type="Gene3D" id="1.25.40.10">
    <property type="entry name" value="Tetratricopeptide repeat domain"/>
    <property type="match status" value="1"/>
</dbReference>